<dbReference type="Proteomes" id="UP000294853">
    <property type="component" value="Chromosome"/>
</dbReference>
<proteinExistence type="predicted"/>
<dbReference type="RefSeq" id="WP_135268668.1">
    <property type="nucleotide sequence ID" value="NZ_CP038436.1"/>
</dbReference>
<feature type="signal peptide" evidence="2">
    <location>
        <begin position="1"/>
        <end position="17"/>
    </location>
</feature>
<evidence type="ECO:0000256" key="2">
    <source>
        <dbReference type="SAM" id="SignalP"/>
    </source>
</evidence>
<dbReference type="EMBL" id="CP038436">
    <property type="protein sequence ID" value="QBX56683.1"/>
    <property type="molecule type" value="Genomic_DNA"/>
</dbReference>
<feature type="chain" id="PRO_5038752804" description="DUF3558 domain-containing protein" evidence="2">
    <location>
        <begin position="18"/>
        <end position="182"/>
    </location>
</feature>
<keyword evidence="2" id="KW-0732">Signal</keyword>
<gene>
    <name evidence="3" type="ORF">EXE58_15255</name>
</gene>
<feature type="region of interest" description="Disordered" evidence="1">
    <location>
        <begin position="31"/>
        <end position="52"/>
    </location>
</feature>
<reference evidence="3 4" key="1">
    <citation type="submission" date="2019-03" db="EMBL/GenBank/DDBJ databases">
        <title>Three New Species of Nocardioides, Nocardioides euryhalodurans sp. nov., Nocardioides seonyuensis sp. nov. and Nocardioides eburneoflavus sp. nov. Iolated from Soil.</title>
        <authorList>
            <person name="Roh S.G."/>
            <person name="Lee C."/>
            <person name="Kim M.-K."/>
            <person name="Kim S.B."/>
        </authorList>
    </citation>
    <scope>NUCLEOTIDE SEQUENCE [LARGE SCALE GENOMIC DNA]</scope>
    <source>
        <strain evidence="3 4">MMS17-SY207-3</strain>
    </source>
</reference>
<dbReference type="KEGG" id="nsn:EXE58_15255"/>
<protein>
    <recommendedName>
        <fullName evidence="5">DUF3558 domain-containing protein</fullName>
    </recommendedName>
</protein>
<dbReference type="OrthoDB" id="72239at2"/>
<dbReference type="AlphaFoldDB" id="A0A4P7IIU9"/>
<evidence type="ECO:0000256" key="1">
    <source>
        <dbReference type="SAM" id="MobiDB-lite"/>
    </source>
</evidence>
<keyword evidence="4" id="KW-1185">Reference proteome</keyword>
<sequence length="182" mass="18885">MTRFAAMRLHVMVSAVAAIGLVALLSACTGPGSGESPDGEPEGSAEQTERSALATVREGVPLAVEAIGGDRVRAEAGWTACMPELSWKYDGAGVFKAPEGEVKGQLEAIRSALLGAGFADVTKVDDQVAVERDGLTLAFSPHLATGDPEAWQLSFQTDCLALSGDDKERAEADTPTPVDGLE</sequence>
<evidence type="ECO:0008006" key="5">
    <source>
        <dbReference type="Google" id="ProtNLM"/>
    </source>
</evidence>
<evidence type="ECO:0000313" key="3">
    <source>
        <dbReference type="EMBL" id="QBX56683.1"/>
    </source>
</evidence>
<evidence type="ECO:0000313" key="4">
    <source>
        <dbReference type="Proteomes" id="UP000294853"/>
    </source>
</evidence>
<accession>A0A4P7IIU9</accession>
<dbReference type="PROSITE" id="PS51257">
    <property type="entry name" value="PROKAR_LIPOPROTEIN"/>
    <property type="match status" value="1"/>
</dbReference>
<name>A0A4P7IIU9_9ACTN</name>
<organism evidence="3 4">
    <name type="scientific">Nocardioides seonyuensis</name>
    <dbReference type="NCBI Taxonomy" id="2518371"/>
    <lineage>
        <taxon>Bacteria</taxon>
        <taxon>Bacillati</taxon>
        <taxon>Actinomycetota</taxon>
        <taxon>Actinomycetes</taxon>
        <taxon>Propionibacteriales</taxon>
        <taxon>Nocardioidaceae</taxon>
        <taxon>Nocardioides</taxon>
    </lineage>
</organism>